<dbReference type="EMBL" id="LXQE01000002">
    <property type="protein sequence ID" value="RCJ42798.1"/>
    <property type="molecule type" value="Genomic_DNA"/>
</dbReference>
<feature type="signal peptide" evidence="1">
    <location>
        <begin position="1"/>
        <end position="27"/>
    </location>
</feature>
<reference evidence="2 3" key="1">
    <citation type="submission" date="2016-04" db="EMBL/GenBank/DDBJ databases">
        <authorList>
            <person name="Evans L.H."/>
            <person name="Alamgir A."/>
            <person name="Owens N."/>
            <person name="Weber N.D."/>
            <person name="Virtaneva K."/>
            <person name="Barbian K."/>
            <person name="Babar A."/>
            <person name="Rosenke K."/>
        </authorList>
    </citation>
    <scope>NUCLEOTIDE SEQUENCE [LARGE SCALE GENOMIC DNA]</scope>
    <source>
        <strain evidence="2">NIES-2108</strain>
    </source>
</reference>
<evidence type="ECO:0000256" key="1">
    <source>
        <dbReference type="SAM" id="SignalP"/>
    </source>
</evidence>
<accession>A0A367S1W5</accession>
<name>A0A367S1W5_NOSPU</name>
<gene>
    <name evidence="2" type="ORF">A6769_36730</name>
</gene>
<protein>
    <submittedName>
        <fullName evidence="2">Uncharacterized protein</fullName>
    </submittedName>
</protein>
<organism evidence="2 3">
    <name type="scientific">Nostoc punctiforme NIES-2108</name>
    <dbReference type="NCBI Taxonomy" id="1356359"/>
    <lineage>
        <taxon>Bacteria</taxon>
        <taxon>Bacillati</taxon>
        <taxon>Cyanobacteriota</taxon>
        <taxon>Cyanophyceae</taxon>
        <taxon>Nostocales</taxon>
        <taxon>Nostocaceae</taxon>
        <taxon>Nostoc</taxon>
    </lineage>
</organism>
<feature type="chain" id="PRO_5016867631" evidence="1">
    <location>
        <begin position="28"/>
        <end position="289"/>
    </location>
</feature>
<dbReference type="AlphaFoldDB" id="A0A367S1W5"/>
<dbReference type="Proteomes" id="UP000252085">
    <property type="component" value="Unassembled WGS sequence"/>
</dbReference>
<keyword evidence="1" id="KW-0732">Signal</keyword>
<evidence type="ECO:0000313" key="2">
    <source>
        <dbReference type="EMBL" id="RCJ42798.1"/>
    </source>
</evidence>
<sequence length="289" mass="31322">MGFPFCLLPPAFCLLNLLVLSPIQVLAGSGARTVYQNEAQGINSAGIELKVWRGYGLTINFIPTGETIKQVWIGDPTRISFTSNGSLCQKTDNSSSNDSTSNCGQVNATVIFLRQIKPISFPNMTNSIDGSTQITVITSGSDGQKQYQFKLIPATGQPSYTSLVIKPDVLRPLPIIRTKPQIVPTVRENKMPVTTTAPPQERVAAVTPVKTTNSTIFPGIPQVRNDANALVYGLANAGRNGQIKAGDATWNKVQDAIKLLRLGKSREIAISHSGISEEIFNQLIEWGQR</sequence>
<evidence type="ECO:0000313" key="3">
    <source>
        <dbReference type="Proteomes" id="UP000252085"/>
    </source>
</evidence>
<proteinExistence type="predicted"/>
<comment type="caution">
    <text evidence="2">The sequence shown here is derived from an EMBL/GenBank/DDBJ whole genome shotgun (WGS) entry which is preliminary data.</text>
</comment>